<protein>
    <submittedName>
        <fullName evidence="1">Uncharacterized protein</fullName>
    </submittedName>
</protein>
<dbReference type="AlphaFoldDB" id="A0A7J7M5Y2"/>
<comment type="caution">
    <text evidence="1">The sequence shown here is derived from an EMBL/GenBank/DDBJ whole genome shotgun (WGS) entry which is preliminary data.</text>
</comment>
<dbReference type="EMBL" id="JACGCM010001752">
    <property type="protein sequence ID" value="KAF6150242.1"/>
    <property type="molecule type" value="Genomic_DNA"/>
</dbReference>
<dbReference type="Proteomes" id="UP000541444">
    <property type="component" value="Unassembled WGS sequence"/>
</dbReference>
<sequence length="66" mass="7650">MLFEGLFLPSLENINKMMKEMSDVDMLTFIIQETGKASPTLIETLLYERDMLVFFCSLLSCTDMIF</sequence>
<reference evidence="1 2" key="1">
    <citation type="journal article" date="2020" name="IScience">
        <title>Genome Sequencing of the Endangered Kingdonia uniflora (Circaeasteraceae, Ranunculales) Reveals Potential Mechanisms of Evolutionary Specialization.</title>
        <authorList>
            <person name="Sun Y."/>
            <person name="Deng T."/>
            <person name="Zhang A."/>
            <person name="Moore M.J."/>
            <person name="Landis J.B."/>
            <person name="Lin N."/>
            <person name="Zhang H."/>
            <person name="Zhang X."/>
            <person name="Huang J."/>
            <person name="Zhang X."/>
            <person name="Sun H."/>
            <person name="Wang H."/>
        </authorList>
    </citation>
    <scope>NUCLEOTIDE SEQUENCE [LARGE SCALE GENOMIC DNA]</scope>
    <source>
        <strain evidence="1">TB1705</strain>
        <tissue evidence="1">Leaf</tissue>
    </source>
</reference>
<keyword evidence="2" id="KW-1185">Reference proteome</keyword>
<gene>
    <name evidence="1" type="ORF">GIB67_000116</name>
</gene>
<organism evidence="1 2">
    <name type="scientific">Kingdonia uniflora</name>
    <dbReference type="NCBI Taxonomy" id="39325"/>
    <lineage>
        <taxon>Eukaryota</taxon>
        <taxon>Viridiplantae</taxon>
        <taxon>Streptophyta</taxon>
        <taxon>Embryophyta</taxon>
        <taxon>Tracheophyta</taxon>
        <taxon>Spermatophyta</taxon>
        <taxon>Magnoliopsida</taxon>
        <taxon>Ranunculales</taxon>
        <taxon>Circaeasteraceae</taxon>
        <taxon>Kingdonia</taxon>
    </lineage>
</organism>
<proteinExistence type="predicted"/>
<name>A0A7J7M5Y2_9MAGN</name>
<evidence type="ECO:0000313" key="1">
    <source>
        <dbReference type="EMBL" id="KAF6150242.1"/>
    </source>
</evidence>
<evidence type="ECO:0000313" key="2">
    <source>
        <dbReference type="Proteomes" id="UP000541444"/>
    </source>
</evidence>
<accession>A0A7J7M5Y2</accession>
<dbReference type="OrthoDB" id="48306at2759"/>